<protein>
    <submittedName>
        <fullName evidence="3">Uncharacterized protein</fullName>
    </submittedName>
</protein>
<dbReference type="AlphaFoldDB" id="A0A6A6PCI7"/>
<accession>A0A6A6PCI7</accession>
<reference evidence="3" key="1">
    <citation type="journal article" date="2020" name="Stud. Mycol.">
        <title>101 Dothideomycetes genomes: a test case for predicting lifestyles and emergence of pathogens.</title>
        <authorList>
            <person name="Haridas S."/>
            <person name="Albert R."/>
            <person name="Binder M."/>
            <person name="Bloem J."/>
            <person name="Labutti K."/>
            <person name="Salamov A."/>
            <person name="Andreopoulos B."/>
            <person name="Baker S."/>
            <person name="Barry K."/>
            <person name="Bills G."/>
            <person name="Bluhm B."/>
            <person name="Cannon C."/>
            <person name="Castanera R."/>
            <person name="Culley D."/>
            <person name="Daum C."/>
            <person name="Ezra D."/>
            <person name="Gonzalez J."/>
            <person name="Henrissat B."/>
            <person name="Kuo A."/>
            <person name="Liang C."/>
            <person name="Lipzen A."/>
            <person name="Lutzoni F."/>
            <person name="Magnuson J."/>
            <person name="Mondo S."/>
            <person name="Nolan M."/>
            <person name="Ohm R."/>
            <person name="Pangilinan J."/>
            <person name="Park H.-J."/>
            <person name="Ramirez L."/>
            <person name="Alfaro M."/>
            <person name="Sun H."/>
            <person name="Tritt A."/>
            <person name="Yoshinaga Y."/>
            <person name="Zwiers L.-H."/>
            <person name="Turgeon B."/>
            <person name="Goodwin S."/>
            <person name="Spatafora J."/>
            <person name="Crous P."/>
            <person name="Grigoriev I."/>
        </authorList>
    </citation>
    <scope>NUCLEOTIDE SEQUENCE</scope>
    <source>
        <strain evidence="3">ATCC 16933</strain>
    </source>
</reference>
<feature type="compositionally biased region" description="Basic and acidic residues" evidence="1">
    <location>
        <begin position="49"/>
        <end position="82"/>
    </location>
</feature>
<name>A0A6A6PCI7_9PEZI</name>
<evidence type="ECO:0000256" key="2">
    <source>
        <dbReference type="SAM" id="Phobius"/>
    </source>
</evidence>
<keyword evidence="2" id="KW-0472">Membrane</keyword>
<evidence type="ECO:0000256" key="1">
    <source>
        <dbReference type="SAM" id="MobiDB-lite"/>
    </source>
</evidence>
<organism evidence="3 4">
    <name type="scientific">Lineolata rhizophorae</name>
    <dbReference type="NCBI Taxonomy" id="578093"/>
    <lineage>
        <taxon>Eukaryota</taxon>
        <taxon>Fungi</taxon>
        <taxon>Dikarya</taxon>
        <taxon>Ascomycota</taxon>
        <taxon>Pezizomycotina</taxon>
        <taxon>Dothideomycetes</taxon>
        <taxon>Dothideomycetes incertae sedis</taxon>
        <taxon>Lineolatales</taxon>
        <taxon>Lineolataceae</taxon>
        <taxon>Lineolata</taxon>
    </lineage>
</organism>
<evidence type="ECO:0000313" key="3">
    <source>
        <dbReference type="EMBL" id="KAF2461674.1"/>
    </source>
</evidence>
<dbReference type="Proteomes" id="UP000799766">
    <property type="component" value="Unassembled WGS sequence"/>
</dbReference>
<keyword evidence="2" id="KW-0812">Transmembrane</keyword>
<dbReference type="EMBL" id="MU001671">
    <property type="protein sequence ID" value="KAF2461674.1"/>
    <property type="molecule type" value="Genomic_DNA"/>
</dbReference>
<evidence type="ECO:0000313" key="4">
    <source>
        <dbReference type="Proteomes" id="UP000799766"/>
    </source>
</evidence>
<feature type="transmembrane region" description="Helical" evidence="2">
    <location>
        <begin position="20"/>
        <end position="42"/>
    </location>
</feature>
<keyword evidence="2" id="KW-1133">Transmembrane helix</keyword>
<feature type="region of interest" description="Disordered" evidence="1">
    <location>
        <begin position="49"/>
        <end position="93"/>
    </location>
</feature>
<gene>
    <name evidence="3" type="ORF">BDY21DRAFT_332891</name>
</gene>
<proteinExistence type="predicted"/>
<keyword evidence="4" id="KW-1185">Reference proteome</keyword>
<sequence length="129" mass="13844">MNGLEPANPTVVTSWTSLVAATFVAVALGTYALVGAAIGLGARIWRDSDASTGGKDENGVYEEGREERKAWWGRRRKEERDVGGVGATPRAATWGGLFGTEGPGMGALGGRMYQWKRRKRAKKANSVFV</sequence>